<comment type="catalytic activity">
    <reaction evidence="8">
        <text>thiamine + H2O = 5-(2-hydroxyethyl)-4-methylthiazole + 4-amino-5-hydroxymethyl-2-methylpyrimidine + H(+)</text>
        <dbReference type="Rhea" id="RHEA:17509"/>
        <dbReference type="ChEBI" id="CHEBI:15377"/>
        <dbReference type="ChEBI" id="CHEBI:15378"/>
        <dbReference type="ChEBI" id="CHEBI:16892"/>
        <dbReference type="ChEBI" id="CHEBI:17957"/>
        <dbReference type="ChEBI" id="CHEBI:18385"/>
        <dbReference type="EC" id="3.5.99.2"/>
    </reaction>
</comment>
<dbReference type="UniPathway" id="UPA00060"/>
<evidence type="ECO:0000256" key="2">
    <source>
        <dbReference type="ARBA" id="ARBA00004948"/>
    </source>
</evidence>
<evidence type="ECO:0000256" key="8">
    <source>
        <dbReference type="ARBA" id="ARBA00048337"/>
    </source>
</evidence>
<dbReference type="Proteomes" id="UP000460412">
    <property type="component" value="Unassembled WGS sequence"/>
</dbReference>
<comment type="caution">
    <text evidence="10">The sequence shown here is derived from an EMBL/GenBank/DDBJ whole genome shotgun (WGS) entry which is preliminary data.</text>
</comment>
<comment type="catalytic activity">
    <reaction evidence="1">
        <text>4-amino-5-aminomethyl-2-methylpyrimidine + H2O = 4-amino-5-hydroxymethyl-2-methylpyrimidine + NH4(+)</text>
        <dbReference type="Rhea" id="RHEA:31799"/>
        <dbReference type="ChEBI" id="CHEBI:15377"/>
        <dbReference type="ChEBI" id="CHEBI:16892"/>
        <dbReference type="ChEBI" id="CHEBI:28938"/>
        <dbReference type="ChEBI" id="CHEBI:63416"/>
        <dbReference type="EC" id="3.5.99.2"/>
    </reaction>
</comment>
<dbReference type="GO" id="GO:0009229">
    <property type="term" value="P:thiamine diphosphate biosynthetic process"/>
    <property type="evidence" value="ECO:0007669"/>
    <property type="project" value="UniProtKB-UniPathway"/>
</dbReference>
<dbReference type="RefSeq" id="WP_159754387.1">
    <property type="nucleotide sequence ID" value="NZ_WUQX01000001.1"/>
</dbReference>
<proteinExistence type="inferred from homology"/>
<name>A0A7X3SL38_9FIRM</name>
<dbReference type="InterPro" id="IPR004305">
    <property type="entry name" value="Thiaminase-2/PQQC"/>
</dbReference>
<evidence type="ECO:0000256" key="4">
    <source>
        <dbReference type="ARBA" id="ARBA00011881"/>
    </source>
</evidence>
<dbReference type="CDD" id="cd19369">
    <property type="entry name" value="TenA_C-like"/>
    <property type="match status" value="1"/>
</dbReference>
<dbReference type="EMBL" id="WUQX01000001">
    <property type="protein sequence ID" value="MXP78159.1"/>
    <property type="molecule type" value="Genomic_DNA"/>
</dbReference>
<dbReference type="GO" id="GO:0050334">
    <property type="term" value="F:thiaminase activity"/>
    <property type="evidence" value="ECO:0007669"/>
    <property type="project" value="UniProtKB-EC"/>
</dbReference>
<sequence length="219" mass="25884">MSFMEGILKQNKPVWDKCIATTFVQEMKEGKLPIEDFKEYMVQDSIYLKNYARVYGKAIYHAETLREIQLYYSILSFVTDTESAIRLNYLRQFGMTDDDIEFIAPLPENQNYIDFLFETAKRGNGCEILMAVLPCMLSYSYIFRKLAEEPESLKSRYWDFISDYADDRYADSCKEWCDFADKKCGSLSEAEQKKLESIFERAGYLELDFWNMAYQRKKA</sequence>
<comment type="subunit">
    <text evidence="4">Homotetramer.</text>
</comment>
<evidence type="ECO:0000313" key="10">
    <source>
        <dbReference type="EMBL" id="MXP78159.1"/>
    </source>
</evidence>
<dbReference type="SUPFAM" id="SSF48613">
    <property type="entry name" value="Heme oxygenase-like"/>
    <property type="match status" value="1"/>
</dbReference>
<dbReference type="PANTHER" id="PTHR43198">
    <property type="entry name" value="BIFUNCTIONAL TH2 PROTEIN"/>
    <property type="match status" value="1"/>
</dbReference>
<evidence type="ECO:0000259" key="9">
    <source>
        <dbReference type="Pfam" id="PF03070"/>
    </source>
</evidence>
<comment type="pathway">
    <text evidence="2">Cofactor biosynthesis; thiamine diphosphate biosynthesis.</text>
</comment>
<dbReference type="EC" id="3.5.99.2" evidence="5"/>
<reference evidence="10 11" key="1">
    <citation type="submission" date="2019-12" db="EMBL/GenBank/DDBJ databases">
        <title>Sporaefaciens musculi gen. nov., sp. nov., a novel bacterium isolated from the caecum of an obese mouse.</title>
        <authorList>
            <person name="Rasmussen T.S."/>
            <person name="Streidl T."/>
            <person name="Hitch T.C.A."/>
            <person name="Wortmann E."/>
            <person name="Deptula P."/>
            <person name="Hansen M."/>
            <person name="Nielsen D.S."/>
            <person name="Clavel T."/>
            <person name="Vogensen F.K."/>
        </authorList>
    </citation>
    <scope>NUCLEOTIDE SEQUENCE [LARGE SCALE GENOMIC DNA]</scope>
    <source>
        <strain evidence="10 11">WCA-9-b2</strain>
    </source>
</reference>
<dbReference type="Gene3D" id="1.20.910.10">
    <property type="entry name" value="Heme oxygenase-like"/>
    <property type="match status" value="1"/>
</dbReference>
<feature type="domain" description="Thiaminase-2/PQQC" evidence="9">
    <location>
        <begin position="9"/>
        <end position="215"/>
    </location>
</feature>
<keyword evidence="7" id="KW-0784">Thiamine biosynthesis</keyword>
<accession>A0A7X3SL38</accession>
<gene>
    <name evidence="10" type="ORF">GN277_23210</name>
</gene>
<evidence type="ECO:0000256" key="5">
    <source>
        <dbReference type="ARBA" id="ARBA00012684"/>
    </source>
</evidence>
<evidence type="ECO:0000256" key="7">
    <source>
        <dbReference type="ARBA" id="ARBA00022977"/>
    </source>
</evidence>
<organism evidence="10 11">
    <name type="scientific">Sporofaciens musculi</name>
    <dbReference type="NCBI Taxonomy" id="2681861"/>
    <lineage>
        <taxon>Bacteria</taxon>
        <taxon>Bacillati</taxon>
        <taxon>Bacillota</taxon>
        <taxon>Clostridia</taxon>
        <taxon>Lachnospirales</taxon>
        <taxon>Lachnospiraceae</taxon>
        <taxon>Sporofaciens</taxon>
    </lineage>
</organism>
<dbReference type="AlphaFoldDB" id="A0A7X3SL38"/>
<dbReference type="PANTHER" id="PTHR43198:SF2">
    <property type="entry name" value="SI:CH1073-67J19.1-RELATED"/>
    <property type="match status" value="1"/>
</dbReference>
<dbReference type="InterPro" id="IPR016084">
    <property type="entry name" value="Haem_Oase-like_multi-hlx"/>
</dbReference>
<evidence type="ECO:0000256" key="6">
    <source>
        <dbReference type="ARBA" id="ARBA00013647"/>
    </source>
</evidence>
<evidence type="ECO:0000313" key="11">
    <source>
        <dbReference type="Proteomes" id="UP000460412"/>
    </source>
</evidence>
<dbReference type="Pfam" id="PF03070">
    <property type="entry name" value="TENA_THI-4"/>
    <property type="match status" value="1"/>
</dbReference>
<evidence type="ECO:0000256" key="1">
    <source>
        <dbReference type="ARBA" id="ARBA00001881"/>
    </source>
</evidence>
<keyword evidence="11" id="KW-1185">Reference proteome</keyword>
<dbReference type="InterPro" id="IPR050967">
    <property type="entry name" value="Thiamine_Salvage_TenA"/>
</dbReference>
<dbReference type="GO" id="GO:0005829">
    <property type="term" value="C:cytosol"/>
    <property type="evidence" value="ECO:0007669"/>
    <property type="project" value="TreeGrafter"/>
</dbReference>
<evidence type="ECO:0000256" key="3">
    <source>
        <dbReference type="ARBA" id="ARBA00010264"/>
    </source>
</evidence>
<dbReference type="GO" id="GO:0009228">
    <property type="term" value="P:thiamine biosynthetic process"/>
    <property type="evidence" value="ECO:0007669"/>
    <property type="project" value="UniProtKB-KW"/>
</dbReference>
<comment type="similarity">
    <text evidence="3">Belongs to the TenA family.</text>
</comment>
<protein>
    <recommendedName>
        <fullName evidence="6">Aminopyrimidine aminohydrolase</fullName>
        <ecNumber evidence="5">3.5.99.2</ecNumber>
    </recommendedName>
</protein>